<dbReference type="EC" id="5.2.1.8" evidence="2"/>
<dbReference type="HOGENOM" id="CLU_041768_2_0_9"/>
<dbReference type="PANTHER" id="PTHR47245">
    <property type="entry name" value="PEPTIDYLPROLYL ISOMERASE"/>
    <property type="match status" value="1"/>
</dbReference>
<keyword evidence="5 6" id="KW-0413">Isomerase</keyword>
<dbReference type="AlphaFoldDB" id="A9KR34"/>
<dbReference type="Proteomes" id="UP000000370">
    <property type="component" value="Chromosome"/>
</dbReference>
<name>A9KR34_LACP7</name>
<proteinExistence type="predicted"/>
<reference evidence="9" key="1">
    <citation type="submission" date="2007-11" db="EMBL/GenBank/DDBJ databases">
        <title>Complete genome sequence of Clostridium phytofermentans ISDg.</title>
        <authorList>
            <person name="Leschine S.B."/>
            <person name="Warnick T.A."/>
            <person name="Blanchard J.L."/>
            <person name="Schnell D.J."/>
            <person name="Petit E.L."/>
            <person name="LaTouf W.G."/>
            <person name="Copeland A."/>
            <person name="Lucas S."/>
            <person name="Lapidus A."/>
            <person name="Barry K."/>
            <person name="Glavina del Rio T."/>
            <person name="Dalin E."/>
            <person name="Tice H."/>
            <person name="Pitluck S."/>
            <person name="Kiss H."/>
            <person name="Brettin T."/>
            <person name="Bruce D."/>
            <person name="Detter J.C."/>
            <person name="Han C."/>
            <person name="Kuske C."/>
            <person name="Schmutz J."/>
            <person name="Larimer F."/>
            <person name="Land M."/>
            <person name="Hauser L."/>
            <person name="Kyrpides N."/>
            <person name="Kim E.A."/>
            <person name="Richardson P."/>
        </authorList>
    </citation>
    <scope>NUCLEOTIDE SEQUENCE [LARGE SCALE GENOMIC DNA]</scope>
    <source>
        <strain evidence="9">ATCC 700394 / DSM 18823 / ISDg</strain>
    </source>
</reference>
<comment type="catalytic activity">
    <reaction evidence="1">
        <text>[protein]-peptidylproline (omega=180) = [protein]-peptidylproline (omega=0)</text>
        <dbReference type="Rhea" id="RHEA:16237"/>
        <dbReference type="Rhea" id="RHEA-COMP:10747"/>
        <dbReference type="Rhea" id="RHEA-COMP:10748"/>
        <dbReference type="ChEBI" id="CHEBI:83833"/>
        <dbReference type="ChEBI" id="CHEBI:83834"/>
        <dbReference type="EC" id="5.2.1.8"/>
    </reaction>
</comment>
<gene>
    <name evidence="8" type="ordered locus">Cphy_0113</name>
</gene>
<dbReference type="PROSITE" id="PS50198">
    <property type="entry name" value="PPIC_PPIASE_2"/>
    <property type="match status" value="1"/>
</dbReference>
<dbReference type="InterPro" id="IPR050245">
    <property type="entry name" value="PrsA_foldase"/>
</dbReference>
<dbReference type="KEGG" id="cpy:Cphy_0113"/>
<dbReference type="STRING" id="357809.Cphy_0113"/>
<keyword evidence="3" id="KW-0732">Signal</keyword>
<evidence type="ECO:0000256" key="2">
    <source>
        <dbReference type="ARBA" id="ARBA00013194"/>
    </source>
</evidence>
<evidence type="ECO:0000256" key="3">
    <source>
        <dbReference type="ARBA" id="ARBA00022729"/>
    </source>
</evidence>
<dbReference type="Gene3D" id="3.10.50.40">
    <property type="match status" value="1"/>
</dbReference>
<dbReference type="InterPro" id="IPR027304">
    <property type="entry name" value="Trigger_fact/SurA_dom_sf"/>
</dbReference>
<feature type="domain" description="PpiC" evidence="7">
    <location>
        <begin position="218"/>
        <end position="323"/>
    </location>
</feature>
<evidence type="ECO:0000313" key="9">
    <source>
        <dbReference type="Proteomes" id="UP000000370"/>
    </source>
</evidence>
<dbReference type="SUPFAM" id="SSF54534">
    <property type="entry name" value="FKBP-like"/>
    <property type="match status" value="1"/>
</dbReference>
<evidence type="ECO:0000259" key="7">
    <source>
        <dbReference type="PROSITE" id="PS50198"/>
    </source>
</evidence>
<keyword evidence="4 6" id="KW-0697">Rotamase</keyword>
<keyword evidence="9" id="KW-1185">Reference proteome</keyword>
<accession>A9KR34</accession>
<dbReference type="InterPro" id="IPR000297">
    <property type="entry name" value="PPIase_PpiC"/>
</dbReference>
<dbReference type="Pfam" id="PF00639">
    <property type="entry name" value="Rotamase"/>
    <property type="match status" value="1"/>
</dbReference>
<dbReference type="SUPFAM" id="SSF109998">
    <property type="entry name" value="Triger factor/SurA peptide-binding domain-like"/>
    <property type="match status" value="1"/>
</dbReference>
<evidence type="ECO:0000313" key="8">
    <source>
        <dbReference type="EMBL" id="ABX40502.1"/>
    </source>
</evidence>
<evidence type="ECO:0000256" key="5">
    <source>
        <dbReference type="ARBA" id="ARBA00023235"/>
    </source>
</evidence>
<dbReference type="GO" id="GO:0003755">
    <property type="term" value="F:peptidyl-prolyl cis-trans isomerase activity"/>
    <property type="evidence" value="ECO:0007669"/>
    <property type="project" value="UniProtKB-KW"/>
</dbReference>
<dbReference type="InterPro" id="IPR046357">
    <property type="entry name" value="PPIase_dom_sf"/>
</dbReference>
<evidence type="ECO:0000256" key="6">
    <source>
        <dbReference type="PROSITE-ProRule" id="PRU00278"/>
    </source>
</evidence>
<protein>
    <recommendedName>
        <fullName evidence="2">peptidylprolyl isomerase</fullName>
        <ecNumber evidence="2">5.2.1.8</ecNumber>
    </recommendedName>
</protein>
<dbReference type="PANTHER" id="PTHR47245:SF1">
    <property type="entry name" value="FOLDASE PROTEIN PRSA"/>
    <property type="match status" value="1"/>
</dbReference>
<sequence>MKLSTAVFYKLDETSFKCAKACAGMEDKMKKIKRIGTIVLALTLATSLWACSKNKGSDVTNEDGITVVPEVPAQEKQGKTVLTVNNLTVSYEEAVLYLQSRKEEIEELYGKDVWSLVVDEDGTTYEQLLKDSVYEEIEYLMLVCSKAEELGITLSEDELLDADEFTADFTSNFSPEALDYYNVNKGVVNKIYRDNMLANKIYESLTLNVDTEVSDELARQAVFQYILVGKYGYDANGNRIEYTKEQLEESKTRAYKLREEALDAKNFYDFAAANSDDENEVEITVGKGDMKENLEKVAFALDEGEISDVIDTADGYFIFRCVSLLDRNATDSKKEDIIIKRQEEAFDVEYNKWQGEKEVKLNKEIWNSIDITGELVK</sequence>
<evidence type="ECO:0000256" key="1">
    <source>
        <dbReference type="ARBA" id="ARBA00000971"/>
    </source>
</evidence>
<dbReference type="EMBL" id="CP000885">
    <property type="protein sequence ID" value="ABX40502.1"/>
    <property type="molecule type" value="Genomic_DNA"/>
</dbReference>
<organism evidence="8 9">
    <name type="scientific">Lachnoclostridium phytofermentans (strain ATCC 700394 / DSM 18823 / ISDg)</name>
    <name type="common">Clostridium phytofermentans</name>
    <dbReference type="NCBI Taxonomy" id="357809"/>
    <lineage>
        <taxon>Bacteria</taxon>
        <taxon>Bacillati</taxon>
        <taxon>Bacillota</taxon>
        <taxon>Clostridia</taxon>
        <taxon>Lachnospirales</taxon>
        <taxon>Lachnospiraceae</taxon>
    </lineage>
</organism>
<evidence type="ECO:0000256" key="4">
    <source>
        <dbReference type="ARBA" id="ARBA00023110"/>
    </source>
</evidence>
<dbReference type="eggNOG" id="COG0760">
    <property type="taxonomic scope" value="Bacteria"/>
</dbReference>